<feature type="non-terminal residue" evidence="3">
    <location>
        <position position="137"/>
    </location>
</feature>
<dbReference type="AlphaFoldDB" id="A0A813L495"/>
<organism evidence="3 4">
    <name type="scientific">Polarella glacialis</name>
    <name type="common">Dinoflagellate</name>
    <dbReference type="NCBI Taxonomy" id="89957"/>
    <lineage>
        <taxon>Eukaryota</taxon>
        <taxon>Sar</taxon>
        <taxon>Alveolata</taxon>
        <taxon>Dinophyceae</taxon>
        <taxon>Suessiales</taxon>
        <taxon>Suessiaceae</taxon>
        <taxon>Polarella</taxon>
    </lineage>
</organism>
<feature type="non-terminal residue" evidence="3">
    <location>
        <position position="1"/>
    </location>
</feature>
<feature type="compositionally biased region" description="Polar residues" evidence="1">
    <location>
        <begin position="97"/>
        <end position="106"/>
    </location>
</feature>
<dbReference type="Proteomes" id="UP000626109">
    <property type="component" value="Unassembled WGS sequence"/>
</dbReference>
<evidence type="ECO:0000313" key="2">
    <source>
        <dbReference type="EMBL" id="CAE8709001.1"/>
    </source>
</evidence>
<name>A0A813L495_POLGL</name>
<proteinExistence type="predicted"/>
<dbReference type="EMBL" id="CAJNNW010031774">
    <property type="protein sequence ID" value="CAE8709001.1"/>
    <property type="molecule type" value="Genomic_DNA"/>
</dbReference>
<reference evidence="3" key="1">
    <citation type="submission" date="2021-02" db="EMBL/GenBank/DDBJ databases">
        <authorList>
            <person name="Dougan E. K."/>
            <person name="Rhodes N."/>
            <person name="Thang M."/>
            <person name="Chan C."/>
        </authorList>
    </citation>
    <scope>NUCLEOTIDE SEQUENCE</scope>
</reference>
<comment type="caution">
    <text evidence="3">The sequence shown here is derived from an EMBL/GenBank/DDBJ whole genome shotgun (WGS) entry which is preliminary data.</text>
</comment>
<sequence length="137" mass="15644">VLVVRGALPLLISMPLGGGGRWLLVATEALPERLGPRELQFLVGRQIGQVMLHHGNVFETWPLRRWLGDGLVLPRYAVSRMFRKRGDKKREEDEARNTSPVTTPWSKNRRKLKMLADTTAELCDMYRGLRTGRWPGL</sequence>
<dbReference type="EMBL" id="CAJNNW010032693">
    <property type="protein sequence ID" value="CAE8714979.1"/>
    <property type="molecule type" value="Genomic_DNA"/>
</dbReference>
<gene>
    <name evidence="2" type="ORF">PGLA2088_LOCUS35216</name>
    <name evidence="3" type="ORF">PGLA2088_LOCUS38299</name>
</gene>
<accession>A0A813L495</accession>
<evidence type="ECO:0000313" key="4">
    <source>
        <dbReference type="Proteomes" id="UP000626109"/>
    </source>
</evidence>
<evidence type="ECO:0000256" key="1">
    <source>
        <dbReference type="SAM" id="MobiDB-lite"/>
    </source>
</evidence>
<feature type="region of interest" description="Disordered" evidence="1">
    <location>
        <begin position="84"/>
        <end position="106"/>
    </location>
</feature>
<evidence type="ECO:0000313" key="3">
    <source>
        <dbReference type="EMBL" id="CAE8714979.1"/>
    </source>
</evidence>
<protein>
    <submittedName>
        <fullName evidence="3">Uncharacterized protein</fullName>
    </submittedName>
</protein>